<evidence type="ECO:0000313" key="6">
    <source>
        <dbReference type="EMBL" id="KAK7070696.1"/>
    </source>
</evidence>
<dbReference type="Proteomes" id="UP001381693">
    <property type="component" value="Unassembled WGS sequence"/>
</dbReference>
<evidence type="ECO:0000313" key="7">
    <source>
        <dbReference type="Proteomes" id="UP001381693"/>
    </source>
</evidence>
<sequence length="224" mass="25740">MLSLTSFCIVLVMVSHTQSGANFEEEQYGIIYATDCEVCKLVTKEVAERLQSSDSSDVIETGYSIDGQKKKTKYNKSELRLVEILDDVCKGMLDYRIHKERKDSTRFAKKMSQTFETLHNLVNKGVEVELGIPQELWDEPSAEISHLKTQCERFIEDNEDTISEWYYGEQEDSLKEKVCNKILEDPKCLNDQNEENVKSKIPKDGEKPRKKLKGDSAVNNRSEL</sequence>
<gene>
    <name evidence="6" type="primary">CNPY3_1</name>
    <name evidence="6" type="ORF">SK128_028575</name>
</gene>
<name>A0AAN8WQX5_HALRR</name>
<dbReference type="EMBL" id="JAXCGZ010015257">
    <property type="protein sequence ID" value="KAK7070696.1"/>
    <property type="molecule type" value="Genomic_DNA"/>
</dbReference>
<evidence type="ECO:0000256" key="1">
    <source>
        <dbReference type="ARBA" id="ARBA00007285"/>
    </source>
</evidence>
<feature type="chain" id="PRO_5042933181" evidence="4">
    <location>
        <begin position="20"/>
        <end position="224"/>
    </location>
</feature>
<feature type="region of interest" description="Disordered" evidence="3">
    <location>
        <begin position="193"/>
        <end position="224"/>
    </location>
</feature>
<comment type="similarity">
    <text evidence="1">Belongs to the canopy family.</text>
</comment>
<dbReference type="PANTHER" id="PTHR15382:SF8">
    <property type="entry name" value="CANOPY B"/>
    <property type="match status" value="1"/>
</dbReference>
<feature type="signal peptide" evidence="4">
    <location>
        <begin position="1"/>
        <end position="19"/>
    </location>
</feature>
<protein>
    <submittedName>
        <fullName evidence="6">Protein canopy 3</fullName>
    </submittedName>
</protein>
<reference evidence="6 7" key="1">
    <citation type="submission" date="2023-11" db="EMBL/GenBank/DDBJ databases">
        <title>Halocaridina rubra genome assembly.</title>
        <authorList>
            <person name="Smith C."/>
        </authorList>
    </citation>
    <scope>NUCLEOTIDE SEQUENCE [LARGE SCALE GENOMIC DNA]</scope>
    <source>
        <strain evidence="6">EP-1</strain>
        <tissue evidence="6">Whole</tissue>
    </source>
</reference>
<comment type="caution">
    <text evidence="6">The sequence shown here is derived from an EMBL/GenBank/DDBJ whole genome shotgun (WGS) entry which is preliminary data.</text>
</comment>
<proteinExistence type="inferred from homology"/>
<dbReference type="PANTHER" id="PTHR15382">
    <property type="entry name" value="CTG4A-RELATED"/>
    <property type="match status" value="1"/>
</dbReference>
<evidence type="ECO:0000256" key="4">
    <source>
        <dbReference type="SAM" id="SignalP"/>
    </source>
</evidence>
<keyword evidence="7" id="KW-1185">Reference proteome</keyword>
<dbReference type="InterPro" id="IPR021852">
    <property type="entry name" value="DUF3456"/>
</dbReference>
<accession>A0AAN8WQX5</accession>
<feature type="domain" description="DUF3456" evidence="5">
    <location>
        <begin position="35"/>
        <end position="182"/>
    </location>
</feature>
<keyword evidence="2 4" id="KW-0732">Signal</keyword>
<feature type="compositionally biased region" description="Basic and acidic residues" evidence="3">
    <location>
        <begin position="195"/>
        <end position="207"/>
    </location>
</feature>
<organism evidence="6 7">
    <name type="scientific">Halocaridina rubra</name>
    <name type="common">Hawaiian red shrimp</name>
    <dbReference type="NCBI Taxonomy" id="373956"/>
    <lineage>
        <taxon>Eukaryota</taxon>
        <taxon>Metazoa</taxon>
        <taxon>Ecdysozoa</taxon>
        <taxon>Arthropoda</taxon>
        <taxon>Crustacea</taxon>
        <taxon>Multicrustacea</taxon>
        <taxon>Malacostraca</taxon>
        <taxon>Eumalacostraca</taxon>
        <taxon>Eucarida</taxon>
        <taxon>Decapoda</taxon>
        <taxon>Pleocyemata</taxon>
        <taxon>Caridea</taxon>
        <taxon>Atyoidea</taxon>
        <taxon>Atyidae</taxon>
        <taxon>Halocaridina</taxon>
    </lineage>
</organism>
<evidence type="ECO:0000256" key="3">
    <source>
        <dbReference type="SAM" id="MobiDB-lite"/>
    </source>
</evidence>
<evidence type="ECO:0000259" key="5">
    <source>
        <dbReference type="Pfam" id="PF11938"/>
    </source>
</evidence>
<dbReference type="AlphaFoldDB" id="A0AAN8WQX5"/>
<evidence type="ECO:0000256" key="2">
    <source>
        <dbReference type="ARBA" id="ARBA00022729"/>
    </source>
</evidence>
<dbReference type="Pfam" id="PF11938">
    <property type="entry name" value="DUF3456"/>
    <property type="match status" value="1"/>
</dbReference>